<proteinExistence type="predicted"/>
<dbReference type="AlphaFoldDB" id="O07396"/>
<dbReference type="InterPro" id="IPR011335">
    <property type="entry name" value="Restrct_endonuc-II-like"/>
</dbReference>
<dbReference type="SUPFAM" id="SSF52980">
    <property type="entry name" value="Restriction endonuclease-like"/>
    <property type="match status" value="1"/>
</dbReference>
<reference evidence="1" key="1">
    <citation type="journal article" date="1998" name="Microbiology">
        <title>Determination of a 15437 bp nucleotide sequence around the inhA gene of Mycobacterium avium and similarity analysis of the products of putative ORFs.</title>
        <authorList>
            <person name="Labo M."/>
            <person name="Gusberti L."/>
            <person name="de Rossi E."/>
            <person name="Speziale P."/>
            <person name="Riccardi G."/>
        </authorList>
    </citation>
    <scope>NUCLEOTIDE SEQUENCE</scope>
    <source>
        <strain evidence="1">GIR10</strain>
    </source>
</reference>
<gene>
    <name evidence="1" type="primary">mav346</name>
</gene>
<accession>O07396</accession>
<organism evidence="1">
    <name type="scientific">Mycobacterium avium</name>
    <dbReference type="NCBI Taxonomy" id="1764"/>
    <lineage>
        <taxon>Bacteria</taxon>
        <taxon>Bacillati</taxon>
        <taxon>Actinomycetota</taxon>
        <taxon>Actinomycetes</taxon>
        <taxon>Mycobacteriales</taxon>
        <taxon>Mycobacteriaceae</taxon>
        <taxon>Mycobacterium</taxon>
        <taxon>Mycobacterium avium complex (MAC)</taxon>
    </lineage>
</organism>
<evidence type="ECO:0000313" key="1">
    <source>
        <dbReference type="EMBL" id="AAC46200.1"/>
    </source>
</evidence>
<dbReference type="EMBL" id="AF002133">
    <property type="protein sequence ID" value="AAC46200.1"/>
    <property type="molecule type" value="Genomic_DNA"/>
</dbReference>
<dbReference type="Gene3D" id="3.40.960.10">
    <property type="entry name" value="VSR Endonuclease"/>
    <property type="match status" value="1"/>
</dbReference>
<name>O07396_MYCAV</name>
<sequence length="346" mass="39539">MPVCRSRRHFRWCSRWPCQSPRQPIASADRPGNRLAPLVTPGRKCREFAPWRYRARHGVGVAQHTFAMTDPFLGSEALAARLLSRHELRSRYVALHRDVYVARDAELTAVVRAKAAWLRSRRRGVLAGFSAAALHGSKWIDAARPAEIIDTNRRHARGVPLWEERIECDEITVVDGMAVTTPARTALDLARRHPMGVAVAAIDRPWVQATELKMADVELLVSYRGRHDIKAARAALALVDGGAQSPKESWLRVLLIDAGFPRPQTQIPVRNEWGWAEAYLDMGWEEIKVAAEYDGDQHRASRYQYVKDIRRLEMLDGYGWIVVRVIAEDRPDEIIRRVRDVRRRRS</sequence>
<protein>
    <submittedName>
        <fullName evidence="1">MAV346</fullName>
    </submittedName>
</protein>